<dbReference type="AlphaFoldDB" id="A0A0M9WG90"/>
<name>A0A0M9WG90_9EURO</name>
<evidence type="ECO:0008006" key="3">
    <source>
        <dbReference type="Google" id="ProtNLM"/>
    </source>
</evidence>
<evidence type="ECO:0000313" key="1">
    <source>
        <dbReference type="EMBL" id="KOS43652.1"/>
    </source>
</evidence>
<proteinExistence type="predicted"/>
<dbReference type="Proteomes" id="UP000037696">
    <property type="component" value="Unassembled WGS sequence"/>
</dbReference>
<organism evidence="1 2">
    <name type="scientific">Penicillium nordicum</name>
    <dbReference type="NCBI Taxonomy" id="229535"/>
    <lineage>
        <taxon>Eukaryota</taxon>
        <taxon>Fungi</taxon>
        <taxon>Dikarya</taxon>
        <taxon>Ascomycota</taxon>
        <taxon>Pezizomycotina</taxon>
        <taxon>Eurotiomycetes</taxon>
        <taxon>Eurotiomycetidae</taxon>
        <taxon>Eurotiales</taxon>
        <taxon>Aspergillaceae</taxon>
        <taxon>Penicillium</taxon>
    </lineage>
</organism>
<protein>
    <recommendedName>
        <fullName evidence="3">VOC domain-containing protein</fullName>
    </recommendedName>
</protein>
<comment type="caution">
    <text evidence="1">The sequence shown here is derived from an EMBL/GenBank/DDBJ whole genome shotgun (WGS) entry which is preliminary data.</text>
</comment>
<keyword evidence="2" id="KW-1185">Reference proteome</keyword>
<reference evidence="1 2" key="1">
    <citation type="submission" date="2015-08" db="EMBL/GenBank/DDBJ databases">
        <title>Genome sequencing of Penicillium nordicum.</title>
        <authorList>
            <person name="Nguyen H.D."/>
            <person name="Seifert K.A."/>
        </authorList>
    </citation>
    <scope>NUCLEOTIDE SEQUENCE [LARGE SCALE GENOMIC DNA]</scope>
    <source>
        <strain evidence="1 2">DAOMC 185683</strain>
    </source>
</reference>
<gene>
    <name evidence="1" type="ORF">ACN38_g5419</name>
</gene>
<evidence type="ECO:0000313" key="2">
    <source>
        <dbReference type="Proteomes" id="UP000037696"/>
    </source>
</evidence>
<dbReference type="EMBL" id="LHQQ01000076">
    <property type="protein sequence ID" value="KOS43652.1"/>
    <property type="molecule type" value="Genomic_DNA"/>
</dbReference>
<accession>A0A0M9WG90</accession>
<sequence length="150" mass="17346">MPEIYSNIHTYILSVLFGRPNGIRIGVSTINPSSIPFNSTNPHTYDKFPSIPHIPNIRTPIPQPPKPIQRSPKSKPTCCVTPATKDYKLNHVALGIQDPSRSLHFYINLLTRHARNLHHERRTLYYLLPRTCSGRSKDRRRHYRLGEEDE</sequence>
<dbReference type="InterPro" id="IPR029068">
    <property type="entry name" value="Glyas_Bleomycin-R_OHBP_Dase"/>
</dbReference>
<dbReference type="OrthoDB" id="16820at2759"/>
<dbReference type="Gene3D" id="3.10.180.10">
    <property type="entry name" value="2,3-Dihydroxybiphenyl 1,2-Dioxygenase, domain 1"/>
    <property type="match status" value="1"/>
</dbReference>